<feature type="non-terminal residue" evidence="1">
    <location>
        <position position="1"/>
    </location>
</feature>
<evidence type="ECO:0008006" key="3">
    <source>
        <dbReference type="Google" id="ProtNLM"/>
    </source>
</evidence>
<dbReference type="PANTHER" id="PTHR42905">
    <property type="entry name" value="PHOSPHOENOLPYRUVATE CARBOXYLASE"/>
    <property type="match status" value="1"/>
</dbReference>
<dbReference type="InterPro" id="IPR039556">
    <property type="entry name" value="ICL/PEPM"/>
</dbReference>
<name>B8C5Y4_THAPS</name>
<dbReference type="SUPFAM" id="SSF51621">
    <property type="entry name" value="Phosphoenolpyruvate/pyruvate domain"/>
    <property type="match status" value="1"/>
</dbReference>
<dbReference type="Pfam" id="PF13714">
    <property type="entry name" value="PEP_mutase"/>
    <property type="match status" value="1"/>
</dbReference>
<keyword evidence="2" id="KW-1185">Reference proteome</keyword>
<reference evidence="1 2" key="1">
    <citation type="journal article" date="2004" name="Science">
        <title>The genome of the diatom Thalassiosira pseudonana: ecology, evolution, and metabolism.</title>
        <authorList>
            <person name="Armbrust E.V."/>
            <person name="Berges J.A."/>
            <person name="Bowler C."/>
            <person name="Green B.R."/>
            <person name="Martinez D."/>
            <person name="Putnam N.H."/>
            <person name="Zhou S."/>
            <person name="Allen A.E."/>
            <person name="Apt K.E."/>
            <person name="Bechner M."/>
            <person name="Brzezinski M.A."/>
            <person name="Chaal B.K."/>
            <person name="Chiovitti A."/>
            <person name="Davis A.K."/>
            <person name="Demarest M.S."/>
            <person name="Detter J.C."/>
            <person name="Glavina T."/>
            <person name="Goodstein D."/>
            <person name="Hadi M.Z."/>
            <person name="Hellsten U."/>
            <person name="Hildebrand M."/>
            <person name="Jenkins B.D."/>
            <person name="Jurka J."/>
            <person name="Kapitonov V.V."/>
            <person name="Kroger N."/>
            <person name="Lau W.W."/>
            <person name="Lane T.W."/>
            <person name="Larimer F.W."/>
            <person name="Lippmeier J.C."/>
            <person name="Lucas S."/>
            <person name="Medina M."/>
            <person name="Montsant A."/>
            <person name="Obornik M."/>
            <person name="Parker M.S."/>
            <person name="Palenik B."/>
            <person name="Pazour G.J."/>
            <person name="Richardson P.M."/>
            <person name="Rynearson T.A."/>
            <person name="Saito M.A."/>
            <person name="Schwartz D.C."/>
            <person name="Thamatrakoln K."/>
            <person name="Valentin K."/>
            <person name="Vardi A."/>
            <person name="Wilkerson F.P."/>
            <person name="Rokhsar D.S."/>
        </authorList>
    </citation>
    <scope>NUCLEOTIDE SEQUENCE [LARGE SCALE GENOMIC DNA]</scope>
    <source>
        <strain evidence="1 2">CCMP1335</strain>
    </source>
</reference>
<dbReference type="STRING" id="35128.B8C5Y4"/>
<dbReference type="HOGENOM" id="CLU_027389_3_1_1"/>
<sequence>RLRRLLERTDSGEAPILLLPCCYDGLSARLVGLAGFDATFMTGFGVSGEYSVNGYPDTQLVSFNEMISAASSVAEGLAIAIPCIADGDTGYGNAINVKRTVFGYARAGMAGMMIEDQVAPKRCGHVAGKLVVPFDEAVKRVQAACDARDEYEALFGKGTGPLILARTDSLVTDGFGELLDAIQRCLAFREAGCDMTFLEAPQSVEQMKQYCKRVSGPKLANMLEYGSTPILPPAELQQMGYTMAAYPLTLLSASIKAMQESLRLIKEGDSTLEMILSFAETKDVVGFTKYAKEEARYATKPKESQ</sequence>
<accession>B8C5Y4</accession>
<reference evidence="1 2" key="2">
    <citation type="journal article" date="2008" name="Nature">
        <title>The Phaeodactylum genome reveals the evolutionary history of diatom genomes.</title>
        <authorList>
            <person name="Bowler C."/>
            <person name="Allen A.E."/>
            <person name="Badger J.H."/>
            <person name="Grimwood J."/>
            <person name="Jabbari K."/>
            <person name="Kuo A."/>
            <person name="Maheswari U."/>
            <person name="Martens C."/>
            <person name="Maumus F."/>
            <person name="Otillar R.P."/>
            <person name="Rayko E."/>
            <person name="Salamov A."/>
            <person name="Vandepoele K."/>
            <person name="Beszteri B."/>
            <person name="Gruber A."/>
            <person name="Heijde M."/>
            <person name="Katinka M."/>
            <person name="Mock T."/>
            <person name="Valentin K."/>
            <person name="Verret F."/>
            <person name="Berges J.A."/>
            <person name="Brownlee C."/>
            <person name="Cadoret J.P."/>
            <person name="Chiovitti A."/>
            <person name="Choi C.J."/>
            <person name="Coesel S."/>
            <person name="De Martino A."/>
            <person name="Detter J.C."/>
            <person name="Durkin C."/>
            <person name="Falciatore A."/>
            <person name="Fournet J."/>
            <person name="Haruta M."/>
            <person name="Huysman M.J."/>
            <person name="Jenkins B.D."/>
            <person name="Jiroutova K."/>
            <person name="Jorgensen R.E."/>
            <person name="Joubert Y."/>
            <person name="Kaplan A."/>
            <person name="Kroger N."/>
            <person name="Kroth P.G."/>
            <person name="La Roche J."/>
            <person name="Lindquist E."/>
            <person name="Lommer M."/>
            <person name="Martin-Jezequel V."/>
            <person name="Lopez P.J."/>
            <person name="Lucas S."/>
            <person name="Mangogna M."/>
            <person name="McGinnis K."/>
            <person name="Medlin L.K."/>
            <person name="Montsant A."/>
            <person name="Oudot-Le Secq M.P."/>
            <person name="Napoli C."/>
            <person name="Obornik M."/>
            <person name="Parker M.S."/>
            <person name="Petit J.L."/>
            <person name="Porcel B.M."/>
            <person name="Poulsen N."/>
            <person name="Robison M."/>
            <person name="Rychlewski L."/>
            <person name="Rynearson T.A."/>
            <person name="Schmutz J."/>
            <person name="Shapiro H."/>
            <person name="Siaut M."/>
            <person name="Stanley M."/>
            <person name="Sussman M.R."/>
            <person name="Taylor A.R."/>
            <person name="Vardi A."/>
            <person name="von Dassow P."/>
            <person name="Vyverman W."/>
            <person name="Willis A."/>
            <person name="Wyrwicz L.S."/>
            <person name="Rokhsar D.S."/>
            <person name="Weissenbach J."/>
            <person name="Armbrust E.V."/>
            <person name="Green B.R."/>
            <person name="Van de Peer Y."/>
            <person name="Grigoriev I.V."/>
        </authorList>
    </citation>
    <scope>NUCLEOTIDE SEQUENCE [LARGE SCALE GENOMIC DNA]</scope>
    <source>
        <strain evidence="1 2">CCMP1335</strain>
    </source>
</reference>
<evidence type="ECO:0000313" key="1">
    <source>
        <dbReference type="EMBL" id="EED91200.1"/>
    </source>
</evidence>
<dbReference type="KEGG" id="tps:THAPSDRAFT_35022"/>
<dbReference type="Proteomes" id="UP000001449">
    <property type="component" value="Chromosome 6"/>
</dbReference>
<dbReference type="OMA" id="QFVICAR"/>
<dbReference type="Gene3D" id="3.20.20.60">
    <property type="entry name" value="Phosphoenolpyruvate-binding domains"/>
    <property type="match status" value="1"/>
</dbReference>
<protein>
    <recommendedName>
        <fullName evidence="3">Carboxyvinyl-carboxyphosphonate phosphorylmutase</fullName>
    </recommendedName>
</protein>
<dbReference type="EMBL" id="CM000643">
    <property type="protein sequence ID" value="EED91200.1"/>
    <property type="molecule type" value="Genomic_DNA"/>
</dbReference>
<proteinExistence type="predicted"/>
<evidence type="ECO:0000313" key="2">
    <source>
        <dbReference type="Proteomes" id="UP000001449"/>
    </source>
</evidence>
<dbReference type="PANTHER" id="PTHR42905:SF2">
    <property type="entry name" value="PHOSPHOENOLPYRUVATE CARBOXYLASE FAMILY PROTEIN"/>
    <property type="match status" value="1"/>
</dbReference>
<dbReference type="AlphaFoldDB" id="B8C5Y4"/>
<dbReference type="CDD" id="cd00377">
    <property type="entry name" value="ICL_PEPM"/>
    <property type="match status" value="1"/>
</dbReference>
<dbReference type="InterPro" id="IPR040442">
    <property type="entry name" value="Pyrv_kinase-like_dom_sf"/>
</dbReference>
<dbReference type="eggNOG" id="KOG1260">
    <property type="taxonomic scope" value="Eukaryota"/>
</dbReference>
<dbReference type="InterPro" id="IPR015813">
    <property type="entry name" value="Pyrv/PenolPyrv_kinase-like_dom"/>
</dbReference>
<dbReference type="InParanoid" id="B8C5Y4"/>
<dbReference type="GeneID" id="7445969"/>
<dbReference type="GO" id="GO:0016829">
    <property type="term" value="F:lyase activity"/>
    <property type="evidence" value="ECO:0000318"/>
    <property type="project" value="GO_Central"/>
</dbReference>
<gene>
    <name evidence="1" type="ORF">THAPSDRAFT_35022</name>
</gene>
<organism evidence="1 2">
    <name type="scientific">Thalassiosira pseudonana</name>
    <name type="common">Marine diatom</name>
    <name type="synonym">Cyclotella nana</name>
    <dbReference type="NCBI Taxonomy" id="35128"/>
    <lineage>
        <taxon>Eukaryota</taxon>
        <taxon>Sar</taxon>
        <taxon>Stramenopiles</taxon>
        <taxon>Ochrophyta</taxon>
        <taxon>Bacillariophyta</taxon>
        <taxon>Coscinodiscophyceae</taxon>
        <taxon>Thalassiosirophycidae</taxon>
        <taxon>Thalassiosirales</taxon>
        <taxon>Thalassiosiraceae</taxon>
        <taxon>Thalassiosira</taxon>
    </lineage>
</organism>
<dbReference type="PaxDb" id="35128-Thaps35022"/>
<dbReference type="RefSeq" id="XP_002291093.1">
    <property type="nucleotide sequence ID" value="XM_002291057.1"/>
</dbReference>